<comment type="subcellular location">
    <subcellularLocation>
        <location evidence="1">Membrane</location>
    </subcellularLocation>
</comment>
<feature type="transmembrane region" description="Helical" evidence="6">
    <location>
        <begin position="280"/>
        <end position="300"/>
    </location>
</feature>
<dbReference type="FunFam" id="3.30.500.10:FF:000004">
    <property type="entry name" value="Retinoic acid early-inducible protein 1-beta"/>
    <property type="match status" value="1"/>
</dbReference>
<proteinExistence type="predicted"/>
<keyword evidence="4" id="KW-1015">Disulfide bond</keyword>
<dbReference type="InterPro" id="IPR011161">
    <property type="entry name" value="MHC_I-like_Ag-recog"/>
</dbReference>
<dbReference type="InterPro" id="IPR050208">
    <property type="entry name" value="MHC_class-I_related"/>
</dbReference>
<dbReference type="Proteomes" id="UP000002281">
    <property type="component" value="Chromosome 31"/>
</dbReference>
<gene>
    <name evidence="8" type="primary">LOC100063831</name>
</gene>
<dbReference type="PANTHER" id="PTHR16675">
    <property type="entry name" value="MHC CLASS I-RELATED"/>
    <property type="match status" value="1"/>
</dbReference>
<organism evidence="8 9">
    <name type="scientific">Equus caballus</name>
    <name type="common">Horse</name>
    <dbReference type="NCBI Taxonomy" id="9796"/>
    <lineage>
        <taxon>Eukaryota</taxon>
        <taxon>Metazoa</taxon>
        <taxon>Chordata</taxon>
        <taxon>Craniata</taxon>
        <taxon>Vertebrata</taxon>
        <taxon>Euteleostomi</taxon>
        <taxon>Mammalia</taxon>
        <taxon>Eutheria</taxon>
        <taxon>Laurasiatheria</taxon>
        <taxon>Perissodactyla</taxon>
        <taxon>Equidae</taxon>
        <taxon>Equus</taxon>
    </lineage>
</organism>
<evidence type="ECO:0000256" key="2">
    <source>
        <dbReference type="ARBA" id="ARBA00022729"/>
    </source>
</evidence>
<keyword evidence="5" id="KW-0325">Glycoprotein</keyword>
<evidence type="ECO:0000313" key="8">
    <source>
        <dbReference type="Ensembl" id="ENSECAP00000082136.1"/>
    </source>
</evidence>
<evidence type="ECO:0000313" key="9">
    <source>
        <dbReference type="Proteomes" id="UP000002281"/>
    </source>
</evidence>
<protein>
    <recommendedName>
        <fullName evidence="7">MHC class I-like antigen recognition-like domain-containing protein</fullName>
    </recommendedName>
</protein>
<reference evidence="8" key="2">
    <citation type="submission" date="2025-08" db="UniProtKB">
        <authorList>
            <consortium name="Ensembl"/>
        </authorList>
    </citation>
    <scope>IDENTIFICATION</scope>
    <source>
        <strain evidence="8">Thoroughbred</strain>
    </source>
</reference>
<dbReference type="SUPFAM" id="SSF54452">
    <property type="entry name" value="MHC antigen-recognition domain"/>
    <property type="match status" value="2"/>
</dbReference>
<dbReference type="GO" id="GO:0002486">
    <property type="term" value="P:antigen processing and presentation of endogenous peptide antigen via MHC class I via ER pathway, TAP-independent"/>
    <property type="evidence" value="ECO:0000318"/>
    <property type="project" value="GO_Central"/>
</dbReference>
<keyword evidence="2" id="KW-0732">Signal</keyword>
<dbReference type="GO" id="GO:0002476">
    <property type="term" value="P:antigen processing and presentation of endogenous peptide antigen via MHC class Ib"/>
    <property type="evidence" value="ECO:0000318"/>
    <property type="project" value="GO_Central"/>
</dbReference>
<keyword evidence="6" id="KW-0812">Transmembrane</keyword>
<sequence>MLCQCEANGRTRASWQFGSQGQTFLVFDSENRTWKVLHPGGRRMKERWESDRDVTEFFRKISMGDCRSWLESFMVHWEKMLETTDAPSLCYEFTLIPKPSPGQSWCEVQGQVDEKTFLSYDCGSQEVKSLSLLGEEVKGTRAWQEQVETLRDVGNLLRQQLLDVKPEKHTDRDPLPLQGRMLCQCEANGHTRASWQFGFHGQMFLLFDSENKTWTVLHPRGRRMKEKWGSDRDVTEFFRKISMGDCRSWLESFLVHWEKMLETTASPTVAAVKGQSRATVITPIAWILLVTLSCSILLGIRG</sequence>
<keyword evidence="3 6" id="KW-0472">Membrane</keyword>
<dbReference type="InterPro" id="IPR037055">
    <property type="entry name" value="MHC_I-like_Ag-recog_sf"/>
</dbReference>
<evidence type="ECO:0000256" key="1">
    <source>
        <dbReference type="ARBA" id="ARBA00004370"/>
    </source>
</evidence>
<accession>A0A9L0T4P3</accession>
<dbReference type="PANTHER" id="PTHR16675:SF1">
    <property type="entry name" value="UL16 BINDING PROTEIN 21"/>
    <property type="match status" value="1"/>
</dbReference>
<evidence type="ECO:0000256" key="4">
    <source>
        <dbReference type="ARBA" id="ARBA00023157"/>
    </source>
</evidence>
<feature type="domain" description="MHC class I-like antigen recognition-like" evidence="7">
    <location>
        <begin position="88"/>
        <end position="256"/>
    </location>
</feature>
<dbReference type="GO" id="GO:0009897">
    <property type="term" value="C:external side of plasma membrane"/>
    <property type="evidence" value="ECO:0000318"/>
    <property type="project" value="GO_Central"/>
</dbReference>
<reference evidence="8 9" key="1">
    <citation type="journal article" date="2009" name="Science">
        <title>Genome sequence, comparative analysis, and population genetics of the domestic horse.</title>
        <authorList>
            <consortium name="Broad Institute Genome Sequencing Platform"/>
            <consortium name="Broad Institute Whole Genome Assembly Team"/>
            <person name="Wade C.M."/>
            <person name="Giulotto E."/>
            <person name="Sigurdsson S."/>
            <person name="Zoli M."/>
            <person name="Gnerre S."/>
            <person name="Imsland F."/>
            <person name="Lear T.L."/>
            <person name="Adelson D.L."/>
            <person name="Bailey E."/>
            <person name="Bellone R.R."/>
            <person name="Bloecker H."/>
            <person name="Distl O."/>
            <person name="Edgar R.C."/>
            <person name="Garber M."/>
            <person name="Leeb T."/>
            <person name="Mauceli E."/>
            <person name="MacLeod J.N."/>
            <person name="Penedo M.C.T."/>
            <person name="Raison J.M."/>
            <person name="Sharpe T."/>
            <person name="Vogel J."/>
            <person name="Andersson L."/>
            <person name="Antczak D.F."/>
            <person name="Biagi T."/>
            <person name="Binns M.M."/>
            <person name="Chowdhary B.P."/>
            <person name="Coleman S.J."/>
            <person name="Della Valle G."/>
            <person name="Fryc S."/>
            <person name="Guerin G."/>
            <person name="Hasegawa T."/>
            <person name="Hill E.W."/>
            <person name="Jurka J."/>
            <person name="Kiialainen A."/>
            <person name="Lindgren G."/>
            <person name="Liu J."/>
            <person name="Magnani E."/>
            <person name="Mickelson J.R."/>
            <person name="Murray J."/>
            <person name="Nergadze S.G."/>
            <person name="Onofrio R."/>
            <person name="Pedroni S."/>
            <person name="Piras M.F."/>
            <person name="Raudsepp T."/>
            <person name="Rocchi M."/>
            <person name="Roeed K.H."/>
            <person name="Ryder O.A."/>
            <person name="Searle S."/>
            <person name="Skow L."/>
            <person name="Swinburne J.E."/>
            <person name="Syvaenen A.C."/>
            <person name="Tozaki T."/>
            <person name="Valberg S.J."/>
            <person name="Vaudin M."/>
            <person name="White J.R."/>
            <person name="Zody M.C."/>
            <person name="Lander E.S."/>
            <person name="Lindblad-Toh K."/>
        </authorList>
    </citation>
    <scope>NUCLEOTIDE SEQUENCE [LARGE SCALE GENOMIC DNA]</scope>
    <source>
        <strain evidence="8 9">Thoroughbred</strain>
    </source>
</reference>
<dbReference type="GO" id="GO:0001916">
    <property type="term" value="P:positive regulation of T cell mediated cytotoxicity"/>
    <property type="evidence" value="ECO:0000318"/>
    <property type="project" value="GO_Central"/>
</dbReference>
<name>A0A9L0T4P3_HORSE</name>
<dbReference type="GO" id="GO:0005615">
    <property type="term" value="C:extracellular space"/>
    <property type="evidence" value="ECO:0000318"/>
    <property type="project" value="GO_Central"/>
</dbReference>
<evidence type="ECO:0000256" key="5">
    <source>
        <dbReference type="ARBA" id="ARBA00023180"/>
    </source>
</evidence>
<keyword evidence="6" id="KW-1133">Transmembrane helix</keyword>
<dbReference type="AlphaFoldDB" id="A0A9L0T4P3"/>
<keyword evidence="9" id="KW-1185">Reference proteome</keyword>
<dbReference type="GeneTree" id="ENSGT01120000271825"/>
<dbReference type="Pfam" id="PF00129">
    <property type="entry name" value="MHC_I"/>
    <property type="match status" value="1"/>
</dbReference>
<evidence type="ECO:0000256" key="3">
    <source>
        <dbReference type="ARBA" id="ARBA00023136"/>
    </source>
</evidence>
<dbReference type="InterPro" id="IPR011162">
    <property type="entry name" value="MHC_I/II-like_Ag-recog"/>
</dbReference>
<dbReference type="GO" id="GO:0006955">
    <property type="term" value="P:immune response"/>
    <property type="evidence" value="ECO:0000318"/>
    <property type="project" value="GO_Central"/>
</dbReference>
<dbReference type="Ensembl" id="ENSECAT00000136179.1">
    <property type="protein sequence ID" value="ENSECAP00000082136.1"/>
    <property type="gene ID" value="ENSECAG00000059096.1"/>
</dbReference>
<dbReference type="Gene3D" id="3.30.500.10">
    <property type="entry name" value="MHC class I-like antigen recognition-like"/>
    <property type="match status" value="2"/>
</dbReference>
<evidence type="ECO:0000259" key="7">
    <source>
        <dbReference type="Pfam" id="PF00129"/>
    </source>
</evidence>
<reference evidence="8" key="3">
    <citation type="submission" date="2025-09" db="UniProtKB">
        <authorList>
            <consortium name="Ensembl"/>
        </authorList>
    </citation>
    <scope>IDENTIFICATION</scope>
    <source>
        <strain evidence="8">Thoroughbred</strain>
    </source>
</reference>
<evidence type="ECO:0000256" key="6">
    <source>
        <dbReference type="SAM" id="Phobius"/>
    </source>
</evidence>